<gene>
    <name evidence="2" type="ORF">SAMN05421543_101416</name>
</gene>
<dbReference type="Pfam" id="PF01521">
    <property type="entry name" value="Fe-S_biosyn"/>
    <property type="match status" value="1"/>
</dbReference>
<organism evidence="2 3">
    <name type="scientific">Alicyclobacillus macrosporangiidus</name>
    <dbReference type="NCBI Taxonomy" id="392015"/>
    <lineage>
        <taxon>Bacteria</taxon>
        <taxon>Bacillati</taxon>
        <taxon>Bacillota</taxon>
        <taxon>Bacilli</taxon>
        <taxon>Bacillales</taxon>
        <taxon>Alicyclobacillaceae</taxon>
        <taxon>Alicyclobacillus</taxon>
    </lineage>
</organism>
<dbReference type="GO" id="GO:0051537">
    <property type="term" value="F:2 iron, 2 sulfur cluster binding"/>
    <property type="evidence" value="ECO:0007669"/>
    <property type="project" value="TreeGrafter"/>
</dbReference>
<sequence>MVTLTDSAAAKLREMIEGRGEDERALRLYVKPGGCSGFSYGMALDAPKDSDHQYEIKGVLVVVDPDTLALIDGSEVDYVDDITGQGFRILNPNASTTCGCGSSFRTPTHAGQPGSCE</sequence>
<dbReference type="PANTHER" id="PTHR43011">
    <property type="entry name" value="IRON-SULFUR CLUSTER ASSEMBLY 2 HOMOLOG, MITOCHONDRIAL"/>
    <property type="match status" value="1"/>
</dbReference>
<dbReference type="AlphaFoldDB" id="A0A1I7FRP0"/>
<proteinExistence type="predicted"/>
<reference evidence="3" key="1">
    <citation type="submission" date="2016-10" db="EMBL/GenBank/DDBJ databases">
        <authorList>
            <person name="Varghese N."/>
        </authorList>
    </citation>
    <scope>NUCLEOTIDE SEQUENCE [LARGE SCALE GENOMIC DNA]</scope>
    <source>
        <strain evidence="3">DSM 17980</strain>
    </source>
</reference>
<dbReference type="PANTHER" id="PTHR43011:SF1">
    <property type="entry name" value="IRON-SULFUR CLUSTER ASSEMBLY 2 HOMOLOG, MITOCHONDRIAL"/>
    <property type="match status" value="1"/>
</dbReference>
<dbReference type="InterPro" id="IPR000361">
    <property type="entry name" value="ATAP_core_dom"/>
</dbReference>
<feature type="domain" description="Core" evidence="1">
    <location>
        <begin position="2"/>
        <end position="101"/>
    </location>
</feature>
<dbReference type="GO" id="GO:0051539">
    <property type="term" value="F:4 iron, 4 sulfur cluster binding"/>
    <property type="evidence" value="ECO:0007669"/>
    <property type="project" value="TreeGrafter"/>
</dbReference>
<dbReference type="eggNOG" id="COG0316">
    <property type="taxonomic scope" value="Bacteria"/>
</dbReference>
<protein>
    <submittedName>
        <fullName evidence="2">Iron-sulfur cluster assembly protein</fullName>
    </submittedName>
</protein>
<dbReference type="RefSeq" id="WP_029423268.1">
    <property type="nucleotide sequence ID" value="NZ_FPBV01000001.1"/>
</dbReference>
<accession>A0A1I7FRP0</accession>
<dbReference type="InterPro" id="IPR016092">
    <property type="entry name" value="ATAP"/>
</dbReference>
<dbReference type="GO" id="GO:0005506">
    <property type="term" value="F:iron ion binding"/>
    <property type="evidence" value="ECO:0007669"/>
    <property type="project" value="TreeGrafter"/>
</dbReference>
<evidence type="ECO:0000313" key="3">
    <source>
        <dbReference type="Proteomes" id="UP000183508"/>
    </source>
</evidence>
<dbReference type="Proteomes" id="UP000183508">
    <property type="component" value="Unassembled WGS sequence"/>
</dbReference>
<dbReference type="SUPFAM" id="SSF89360">
    <property type="entry name" value="HesB-like domain"/>
    <property type="match status" value="1"/>
</dbReference>
<dbReference type="PROSITE" id="PS01152">
    <property type="entry name" value="HESB"/>
    <property type="match status" value="1"/>
</dbReference>
<evidence type="ECO:0000313" key="2">
    <source>
        <dbReference type="EMBL" id="SFU38867.1"/>
    </source>
</evidence>
<dbReference type="OrthoDB" id="9801228at2"/>
<dbReference type="NCBIfam" id="TIGR00049">
    <property type="entry name" value="iron-sulfur cluster assembly accessory protein"/>
    <property type="match status" value="1"/>
</dbReference>
<name>A0A1I7FRP0_9BACL</name>
<dbReference type="InterPro" id="IPR035903">
    <property type="entry name" value="HesB-like_dom_sf"/>
</dbReference>
<dbReference type="InterPro" id="IPR017870">
    <property type="entry name" value="FeS_cluster_insertion_CS"/>
</dbReference>
<evidence type="ECO:0000259" key="1">
    <source>
        <dbReference type="Pfam" id="PF01521"/>
    </source>
</evidence>
<dbReference type="STRING" id="392015.SAMN05421543_101416"/>
<dbReference type="Gene3D" id="2.60.300.12">
    <property type="entry name" value="HesB-like domain"/>
    <property type="match status" value="1"/>
</dbReference>
<dbReference type="GO" id="GO:0016226">
    <property type="term" value="P:iron-sulfur cluster assembly"/>
    <property type="evidence" value="ECO:0007669"/>
    <property type="project" value="InterPro"/>
</dbReference>
<dbReference type="EMBL" id="FPBV01000001">
    <property type="protein sequence ID" value="SFU38867.1"/>
    <property type="molecule type" value="Genomic_DNA"/>
</dbReference>
<keyword evidence="3" id="KW-1185">Reference proteome</keyword>